<feature type="transmembrane region" description="Helical" evidence="1">
    <location>
        <begin position="92"/>
        <end position="113"/>
    </location>
</feature>
<evidence type="ECO:0000256" key="1">
    <source>
        <dbReference type="SAM" id="Phobius"/>
    </source>
</evidence>
<organism evidence="2">
    <name type="scientific">Ganoderma boninense</name>
    <dbReference type="NCBI Taxonomy" id="34458"/>
    <lineage>
        <taxon>Eukaryota</taxon>
        <taxon>Fungi</taxon>
        <taxon>Dikarya</taxon>
        <taxon>Basidiomycota</taxon>
        <taxon>Agaricomycotina</taxon>
        <taxon>Agaricomycetes</taxon>
        <taxon>Polyporales</taxon>
        <taxon>Polyporaceae</taxon>
        <taxon>Ganoderma</taxon>
    </lineage>
</organism>
<keyword evidence="1" id="KW-0472">Membrane</keyword>
<protein>
    <submittedName>
        <fullName evidence="2">ATP-binding cassette sub-family A member 8-A</fullName>
    </submittedName>
</protein>
<keyword evidence="1" id="KW-1133">Transmembrane helix</keyword>
<reference evidence="2" key="1">
    <citation type="submission" date="2019-10" db="EMBL/GenBank/DDBJ databases">
        <authorList>
            <person name="Nor Muhammad N."/>
        </authorList>
    </citation>
    <scope>NUCLEOTIDE SEQUENCE</scope>
</reference>
<keyword evidence="2" id="KW-0547">Nucleotide-binding</keyword>
<name>A0A5K1K805_9APHY</name>
<dbReference type="GO" id="GO:0005524">
    <property type="term" value="F:ATP binding"/>
    <property type="evidence" value="ECO:0007669"/>
    <property type="project" value="UniProtKB-KW"/>
</dbReference>
<evidence type="ECO:0000313" key="2">
    <source>
        <dbReference type="EMBL" id="VWP02217.1"/>
    </source>
</evidence>
<keyword evidence="1" id="KW-0812">Transmembrane</keyword>
<keyword evidence="2" id="KW-0067">ATP-binding</keyword>
<feature type="transmembrane region" description="Helical" evidence="1">
    <location>
        <begin position="197"/>
        <end position="221"/>
    </location>
</feature>
<feature type="transmembrane region" description="Helical" evidence="1">
    <location>
        <begin position="155"/>
        <end position="177"/>
    </location>
</feature>
<proteinExistence type="predicted"/>
<dbReference type="EMBL" id="LR730026">
    <property type="protein sequence ID" value="VWP02217.1"/>
    <property type="molecule type" value="Genomic_DNA"/>
</dbReference>
<feature type="transmembrane region" description="Helical" evidence="1">
    <location>
        <begin position="125"/>
        <end position="143"/>
    </location>
</feature>
<sequence length="308" mass="34031">MLRKQIALGFLLSNRGPEMGIRTAMANLKVYYGPLEDQHDIDLERLLLAGDFITGVGYAQARSVQLMYVENRRYPGGPWQYFLDTQNEAVNVVWFVSLCVVISMCDLLVTQLWRCWVIWTALDHHLGYLIVSFPAVMLLASLVTLRPGPPPFGVAYFSLSLGVNVVLTTLIVGRLLAFRRANVAFLPPSHAERYLSLAAVIVESAALYSLFAVAFLVTYGLNQPINQVLLAFAQAAQQVATYLIIYRVADGTAWSKNTMNKHTMSSVNFCGGATIQVRVPTPRLDSSISVEVEVVSIVDAECGAPQER</sequence>
<accession>A0A5K1K805</accession>
<gene>
    <name evidence="2" type="primary">G4NDE1</name>
</gene>
<dbReference type="AlphaFoldDB" id="A0A5K1K805"/>